<organism evidence="1 2">
    <name type="scientific">Actinomadura geliboluensis</name>
    <dbReference type="NCBI Taxonomy" id="882440"/>
    <lineage>
        <taxon>Bacteria</taxon>
        <taxon>Bacillati</taxon>
        <taxon>Actinomycetota</taxon>
        <taxon>Actinomycetes</taxon>
        <taxon>Streptosporangiales</taxon>
        <taxon>Thermomonosporaceae</taxon>
        <taxon>Actinomadura</taxon>
    </lineage>
</organism>
<dbReference type="EMBL" id="VCKZ01000409">
    <property type="protein sequence ID" value="TMR28859.1"/>
    <property type="molecule type" value="Genomic_DNA"/>
</dbReference>
<evidence type="ECO:0000313" key="2">
    <source>
        <dbReference type="Proteomes" id="UP000305238"/>
    </source>
</evidence>
<reference evidence="1 2" key="1">
    <citation type="submission" date="2019-05" db="EMBL/GenBank/DDBJ databases">
        <title>Draft genome sequence of Actinomadura geliboluensis A8036.</title>
        <authorList>
            <person name="Saricaoglu S."/>
            <person name="Isik K."/>
        </authorList>
    </citation>
    <scope>NUCLEOTIDE SEQUENCE [LARGE SCALE GENOMIC DNA]</scope>
    <source>
        <strain evidence="1 2">A8036</strain>
    </source>
</reference>
<proteinExistence type="predicted"/>
<dbReference type="RefSeq" id="WP_138641086.1">
    <property type="nucleotide sequence ID" value="NZ_JASWDG010000004.1"/>
</dbReference>
<keyword evidence="2" id="KW-1185">Reference proteome</keyword>
<dbReference type="AlphaFoldDB" id="A0A5S4G7P2"/>
<protein>
    <submittedName>
        <fullName evidence="1">Uncharacterized protein</fullName>
    </submittedName>
</protein>
<name>A0A5S4G7P2_9ACTN</name>
<evidence type="ECO:0000313" key="1">
    <source>
        <dbReference type="EMBL" id="TMR28859.1"/>
    </source>
</evidence>
<gene>
    <name evidence="1" type="ORF">ETD96_36680</name>
</gene>
<dbReference type="Proteomes" id="UP000305238">
    <property type="component" value="Unassembled WGS sequence"/>
</dbReference>
<comment type="caution">
    <text evidence="1">The sequence shown here is derived from an EMBL/GenBank/DDBJ whole genome shotgun (WGS) entry which is preliminary data.</text>
</comment>
<accession>A0A5S4G7P2</accession>
<sequence length="66" mass="6658">MSEHDARVRVNVSITVAVFLLGQARLVCRGLAAAAPLGGRSSPPATASAADRCCAGVDWHGNLVGG</sequence>